<evidence type="ECO:0000313" key="2">
    <source>
        <dbReference type="Proteomes" id="UP000004520"/>
    </source>
</evidence>
<proteinExistence type="predicted"/>
<protein>
    <submittedName>
        <fullName evidence="1">Uncharacterized protein</fullName>
    </submittedName>
</protein>
<accession>F5NQP6</accession>
<reference evidence="1 2" key="1">
    <citation type="submission" date="2011-04" db="EMBL/GenBank/DDBJ databases">
        <authorList>
            <person name="Rasko D."/>
            <person name="Redman J."/>
            <person name="Daugherty S.C."/>
            <person name="Tallon L."/>
            <person name="Sadzewicz L."/>
            <person name="Jones K."/>
            <person name="Santana-Cruz I."/>
            <person name="Liu X."/>
        </authorList>
    </citation>
    <scope>NUCLEOTIDE SEQUENCE [LARGE SCALE GENOMIC DNA]</scope>
    <source>
        <strain evidence="1 2">K-227</strain>
    </source>
</reference>
<comment type="caution">
    <text evidence="1">The sequence shown here is derived from an EMBL/GenBank/DDBJ whole genome shotgun (WGS) entry which is preliminary data.</text>
</comment>
<gene>
    <name evidence="1" type="ORF">SFK227_0427</name>
</gene>
<evidence type="ECO:0000313" key="1">
    <source>
        <dbReference type="EMBL" id="EGK40334.1"/>
    </source>
</evidence>
<name>F5NQP6_SHIFL</name>
<dbReference type="AlphaFoldDB" id="F5NQP6"/>
<organism evidence="1 2">
    <name type="scientific">Shigella flexneri K-227</name>
    <dbReference type="NCBI Taxonomy" id="766147"/>
    <lineage>
        <taxon>Bacteria</taxon>
        <taxon>Pseudomonadati</taxon>
        <taxon>Pseudomonadota</taxon>
        <taxon>Gammaproteobacteria</taxon>
        <taxon>Enterobacterales</taxon>
        <taxon>Enterobacteriaceae</taxon>
        <taxon>Shigella</taxon>
    </lineage>
</organism>
<dbReference type="EMBL" id="AFGY01000005">
    <property type="protein sequence ID" value="EGK40334.1"/>
    <property type="molecule type" value="Genomic_DNA"/>
</dbReference>
<sequence length="49" mass="4942">MSCIALVSDAAANTVIFPSSASALPATAKESAAPANKFNHLRAIGNPLM</sequence>
<dbReference type="Proteomes" id="UP000004520">
    <property type="component" value="Unassembled WGS sequence"/>
</dbReference>